<dbReference type="EMBL" id="GBRH01190843">
    <property type="protein sequence ID" value="JAE07053.1"/>
    <property type="molecule type" value="Transcribed_RNA"/>
</dbReference>
<organism evidence="2">
    <name type="scientific">Arundo donax</name>
    <name type="common">Giant reed</name>
    <name type="synonym">Donax arundinaceus</name>
    <dbReference type="NCBI Taxonomy" id="35708"/>
    <lineage>
        <taxon>Eukaryota</taxon>
        <taxon>Viridiplantae</taxon>
        <taxon>Streptophyta</taxon>
        <taxon>Embryophyta</taxon>
        <taxon>Tracheophyta</taxon>
        <taxon>Spermatophyta</taxon>
        <taxon>Magnoliopsida</taxon>
        <taxon>Liliopsida</taxon>
        <taxon>Poales</taxon>
        <taxon>Poaceae</taxon>
        <taxon>PACMAD clade</taxon>
        <taxon>Arundinoideae</taxon>
        <taxon>Arundineae</taxon>
        <taxon>Arundo</taxon>
    </lineage>
</organism>
<protein>
    <submittedName>
        <fullName evidence="2">Uncharacterized protein</fullName>
    </submittedName>
</protein>
<dbReference type="AlphaFoldDB" id="A0A0A9FFM3"/>
<sequence length="63" mass="6412">MKTRVERRAPAAGMGSPSSSSSSPPSSSGSPLPARRRRRWKGAVGGDPIAIRSVPVGVGKGGR</sequence>
<accession>A0A0A9FFM3</accession>
<reference evidence="2" key="1">
    <citation type="submission" date="2014-09" db="EMBL/GenBank/DDBJ databases">
        <authorList>
            <person name="Magalhaes I.L.F."/>
            <person name="Oliveira U."/>
            <person name="Santos F.R."/>
            <person name="Vidigal T.H.D.A."/>
            <person name="Brescovit A.D."/>
            <person name="Santos A.J."/>
        </authorList>
    </citation>
    <scope>NUCLEOTIDE SEQUENCE</scope>
    <source>
        <tissue evidence="2">Shoot tissue taken approximately 20 cm above the soil surface</tissue>
    </source>
</reference>
<feature type="compositionally biased region" description="Low complexity" evidence="1">
    <location>
        <begin position="10"/>
        <end position="33"/>
    </location>
</feature>
<evidence type="ECO:0000313" key="2">
    <source>
        <dbReference type="EMBL" id="JAE07053.1"/>
    </source>
</evidence>
<name>A0A0A9FFM3_ARUDO</name>
<evidence type="ECO:0000256" key="1">
    <source>
        <dbReference type="SAM" id="MobiDB-lite"/>
    </source>
</evidence>
<proteinExistence type="predicted"/>
<feature type="region of interest" description="Disordered" evidence="1">
    <location>
        <begin position="1"/>
        <end position="63"/>
    </location>
</feature>
<reference evidence="2" key="2">
    <citation type="journal article" date="2015" name="Data Brief">
        <title>Shoot transcriptome of the giant reed, Arundo donax.</title>
        <authorList>
            <person name="Barrero R.A."/>
            <person name="Guerrero F.D."/>
            <person name="Moolhuijzen P."/>
            <person name="Goolsby J.A."/>
            <person name="Tidwell J."/>
            <person name="Bellgard S.E."/>
            <person name="Bellgard M.I."/>
        </authorList>
    </citation>
    <scope>NUCLEOTIDE SEQUENCE</scope>
    <source>
        <tissue evidence="2">Shoot tissue taken approximately 20 cm above the soil surface</tissue>
    </source>
</reference>